<feature type="region of interest" description="Disordered" evidence="1">
    <location>
        <begin position="81"/>
        <end position="128"/>
    </location>
</feature>
<evidence type="ECO:0000313" key="2">
    <source>
        <dbReference type="EMBL" id="AMR75963.1"/>
    </source>
</evidence>
<name>A0AAN0X6A4_BORHE</name>
<feature type="compositionally biased region" description="Acidic residues" evidence="1">
    <location>
        <begin position="84"/>
        <end position="98"/>
    </location>
</feature>
<geneLocation type="plasmid" evidence="3">
    <name>lp200 sequence</name>
</geneLocation>
<accession>A0AAN0X6A4</accession>
<dbReference type="EMBL" id="CP014809">
    <property type="protein sequence ID" value="AMR75963.1"/>
    <property type="molecule type" value="Genomic_DNA"/>
</dbReference>
<evidence type="ECO:0000256" key="1">
    <source>
        <dbReference type="SAM" id="MobiDB-lite"/>
    </source>
</evidence>
<feature type="compositionally biased region" description="Basic and acidic residues" evidence="1">
    <location>
        <begin position="99"/>
        <end position="117"/>
    </location>
</feature>
<dbReference type="AlphaFoldDB" id="A0AAN0X6A4"/>
<sequence>MKKLHIIFIFFSVFMFSCDLYEGLMADVQLGDLRDRLMSSKHVSSEPGAEDLIVSGLSSILEGIGDVGVQVLGAVADVVQGAEASEETEEQEEAEEQAEEAKEAKEEGSSDEQKEEANSQGVEVAGTGAGSEIAAGLSVKTESVGTAEVVEPEVKTPEVSEKSESTKTVTQTSKGTVPSKPAKAPAAAKPKVAKPKAVKPRSSSGWSGIGSLFRSLFSVSSTSYHGI</sequence>
<dbReference type="RefSeq" id="WP_062705924.1">
    <property type="nucleotide sequence ID" value="NZ_CP014809.1"/>
</dbReference>
<organism evidence="2 3">
    <name type="scientific">Borrelia hermsii</name>
    <dbReference type="NCBI Taxonomy" id="140"/>
    <lineage>
        <taxon>Bacteria</taxon>
        <taxon>Pseudomonadati</taxon>
        <taxon>Spirochaetota</taxon>
        <taxon>Spirochaetia</taxon>
        <taxon>Spirochaetales</taxon>
        <taxon>Borreliaceae</taxon>
        <taxon>Borrelia</taxon>
    </lineage>
</organism>
<feature type="region of interest" description="Disordered" evidence="1">
    <location>
        <begin position="142"/>
        <end position="205"/>
    </location>
</feature>
<feature type="compositionally biased region" description="Polar residues" evidence="1">
    <location>
        <begin position="166"/>
        <end position="176"/>
    </location>
</feature>
<dbReference type="PROSITE" id="PS51257">
    <property type="entry name" value="PROKAR_LIPOPROTEIN"/>
    <property type="match status" value="1"/>
</dbReference>
<proteinExistence type="predicted"/>
<feature type="compositionally biased region" description="Low complexity" evidence="1">
    <location>
        <begin position="180"/>
        <end position="190"/>
    </location>
</feature>
<dbReference type="Proteomes" id="UP000075229">
    <property type="component" value="Plasmid lp200"/>
</dbReference>
<keyword evidence="2" id="KW-0614">Plasmid</keyword>
<evidence type="ECO:0000313" key="3">
    <source>
        <dbReference type="Proteomes" id="UP000075229"/>
    </source>
</evidence>
<gene>
    <name evidence="2" type="ORF">A0V01_04950</name>
</gene>
<protein>
    <submittedName>
        <fullName evidence="2">Uncharacterized protein</fullName>
    </submittedName>
</protein>
<feature type="compositionally biased region" description="Basic and acidic residues" evidence="1">
    <location>
        <begin position="152"/>
        <end position="165"/>
    </location>
</feature>
<reference evidence="2 3" key="1">
    <citation type="submission" date="2016-03" db="EMBL/GenBank/DDBJ databases">
        <title>Borrelia hermsii Genome sequencing and assembly.</title>
        <authorList>
            <person name="Bontemps-Gallo S."/>
            <person name="Stewart S."/>
        </authorList>
    </citation>
    <scope>NUCLEOTIDE SEQUENCE [LARGE SCALE GENOMIC DNA]</scope>
    <source>
        <strain evidence="2 3">DAH-2E7</strain>
        <plasmid evidence="3">lp200 sequence</plasmid>
    </source>
</reference>